<gene>
    <name evidence="3" type="ORF">ABMA28_014890</name>
</gene>
<dbReference type="Proteomes" id="UP001549921">
    <property type="component" value="Unassembled WGS sequence"/>
</dbReference>
<reference evidence="3 4" key="1">
    <citation type="submission" date="2024-06" db="EMBL/GenBank/DDBJ databases">
        <title>A chromosome-level genome assembly of beet webworm, Loxostege sticticalis.</title>
        <authorList>
            <person name="Zhang Y."/>
        </authorList>
    </citation>
    <scope>NUCLEOTIDE SEQUENCE [LARGE SCALE GENOMIC DNA]</scope>
    <source>
        <strain evidence="3">AQ028</strain>
        <tissue evidence="3">Male pupae</tissue>
    </source>
</reference>
<accession>A0ABD0TCL7</accession>
<name>A0ABD0TCL7_LOXSC</name>
<evidence type="ECO:0000256" key="2">
    <source>
        <dbReference type="SAM" id="SignalP"/>
    </source>
</evidence>
<dbReference type="EMBL" id="JBEDNZ010000006">
    <property type="protein sequence ID" value="KAL0841142.1"/>
    <property type="molecule type" value="Genomic_DNA"/>
</dbReference>
<dbReference type="AlphaFoldDB" id="A0ABD0TCL7"/>
<sequence length="208" mass="22658">MFVIVVVFFAASQVSAQDHAMSTEAPPHSSSLPFLDLFTGASTYYGDSIRKTYDPYYVSCPKPDALTTFANVLGSAAKIMLSAAVIVFLKILGGKLLLMPLLLVFLGKLGLKAFLFWPMISKLIKYFKKKKKRGYKSRMITDCSQRIACVIQRASRGWGSNLGAAATFSFIDDVDEDSSYTKALLSVLAGDKVAECMSLECSSGIDIS</sequence>
<feature type="transmembrane region" description="Helical" evidence="1">
    <location>
        <begin position="69"/>
        <end position="89"/>
    </location>
</feature>
<keyword evidence="1" id="KW-0812">Transmembrane</keyword>
<evidence type="ECO:0000313" key="4">
    <source>
        <dbReference type="Proteomes" id="UP001549921"/>
    </source>
</evidence>
<proteinExistence type="predicted"/>
<keyword evidence="1" id="KW-1133">Transmembrane helix</keyword>
<feature type="chain" id="PRO_5044766960" evidence="2">
    <location>
        <begin position="17"/>
        <end position="208"/>
    </location>
</feature>
<evidence type="ECO:0000313" key="3">
    <source>
        <dbReference type="EMBL" id="KAL0841142.1"/>
    </source>
</evidence>
<organism evidence="3 4">
    <name type="scientific">Loxostege sticticalis</name>
    <name type="common">Beet webworm moth</name>
    <dbReference type="NCBI Taxonomy" id="481309"/>
    <lineage>
        <taxon>Eukaryota</taxon>
        <taxon>Metazoa</taxon>
        <taxon>Ecdysozoa</taxon>
        <taxon>Arthropoda</taxon>
        <taxon>Hexapoda</taxon>
        <taxon>Insecta</taxon>
        <taxon>Pterygota</taxon>
        <taxon>Neoptera</taxon>
        <taxon>Endopterygota</taxon>
        <taxon>Lepidoptera</taxon>
        <taxon>Glossata</taxon>
        <taxon>Ditrysia</taxon>
        <taxon>Pyraloidea</taxon>
        <taxon>Crambidae</taxon>
        <taxon>Pyraustinae</taxon>
        <taxon>Loxostege</taxon>
    </lineage>
</organism>
<feature type="transmembrane region" description="Helical" evidence="1">
    <location>
        <begin position="96"/>
        <end position="120"/>
    </location>
</feature>
<protein>
    <submittedName>
        <fullName evidence="3">Uncharacterized protein</fullName>
    </submittedName>
</protein>
<comment type="caution">
    <text evidence="3">The sequence shown here is derived from an EMBL/GenBank/DDBJ whole genome shotgun (WGS) entry which is preliminary data.</text>
</comment>
<keyword evidence="1" id="KW-0472">Membrane</keyword>
<evidence type="ECO:0000256" key="1">
    <source>
        <dbReference type="SAM" id="Phobius"/>
    </source>
</evidence>
<keyword evidence="2" id="KW-0732">Signal</keyword>
<feature type="signal peptide" evidence="2">
    <location>
        <begin position="1"/>
        <end position="16"/>
    </location>
</feature>